<feature type="domain" description="Inosine/uridine-preferring nucleoside hydrolase" evidence="2">
    <location>
        <begin position="28"/>
        <end position="221"/>
    </location>
</feature>
<dbReference type="InterPro" id="IPR052775">
    <property type="entry name" value="IUN_hydrolase"/>
</dbReference>
<evidence type="ECO:0000256" key="1">
    <source>
        <dbReference type="SAM" id="MobiDB-lite"/>
    </source>
</evidence>
<dbReference type="RefSeq" id="WP_173493992.1">
    <property type="nucleotide sequence ID" value="NZ_CP054056.1"/>
</dbReference>
<accession>A0A7D4TUR6</accession>
<proteinExistence type="predicted"/>
<dbReference type="PANTHER" id="PTHR46190:SF1">
    <property type="entry name" value="SI:CH211-201H21.5"/>
    <property type="match status" value="1"/>
</dbReference>
<dbReference type="GO" id="GO:0016799">
    <property type="term" value="F:hydrolase activity, hydrolyzing N-glycosyl compounds"/>
    <property type="evidence" value="ECO:0007669"/>
    <property type="project" value="InterPro"/>
</dbReference>
<sequence length="305" mass="33219">MPRTKLIIDNDFGGDPDGLFQLAHHLLSPSAEILGVVHSHVMPNDPNWPTHGDSVAKSIADTEAIYDLSGRSVRNFPGLSEHQIQHDSVISDQTLDFLVSAVESSTEELVYACGGPMTQLARLVRANPKNLESLRVLWIGGSEYSGKYPPGGSSFEYNLAADPESVSIVFANPSLQLWHIPRDSYRNCVVSFSELNARLSESTPLAKHLLETISQVKIRTAANGIDIGETYCLGDSPLVLLSVLENPFEPTPGGSESQDLPRRSVGLSGEYGPEVSGRTKVFSRLDTRLMFEDMFAKFGGFNGSL</sequence>
<dbReference type="Gene3D" id="3.90.245.10">
    <property type="entry name" value="Ribonucleoside hydrolase-like"/>
    <property type="match status" value="1"/>
</dbReference>
<keyword evidence="4" id="KW-1185">Reference proteome</keyword>
<dbReference type="KEGG" id="aqg:HRU87_05895"/>
<evidence type="ECO:0000313" key="3">
    <source>
        <dbReference type="EMBL" id="QKJ25695.1"/>
    </source>
</evidence>
<dbReference type="EMBL" id="CP054056">
    <property type="protein sequence ID" value="QKJ25695.1"/>
    <property type="molecule type" value="Genomic_DNA"/>
</dbReference>
<evidence type="ECO:0000313" key="4">
    <source>
        <dbReference type="Proteomes" id="UP000501003"/>
    </source>
</evidence>
<keyword evidence="3" id="KW-0378">Hydrolase</keyword>
<reference evidence="3 4" key="1">
    <citation type="submission" date="2020-05" db="EMBL/GenBank/DDBJ databases">
        <title>Aquirufa sp. strain 15G-AUS-rot a new Aquirufa species.</title>
        <authorList>
            <person name="Pitt A."/>
            <person name="Hahn M.W."/>
        </authorList>
    </citation>
    <scope>NUCLEOTIDE SEQUENCE [LARGE SCALE GENOMIC DNA]</scope>
    <source>
        <strain evidence="3 4">15G-AUS-rot</strain>
    </source>
</reference>
<feature type="region of interest" description="Disordered" evidence="1">
    <location>
        <begin position="250"/>
        <end position="274"/>
    </location>
</feature>
<gene>
    <name evidence="3" type="ORF">HRU87_05895</name>
</gene>
<protein>
    <submittedName>
        <fullName evidence="3">Nucleoside hydrolase</fullName>
    </submittedName>
</protein>
<dbReference type="Pfam" id="PF01156">
    <property type="entry name" value="IU_nuc_hydro"/>
    <property type="match status" value="1"/>
</dbReference>
<organism evidence="3 4">
    <name type="scientific">Aquiluna borgnonia</name>
    <dbReference type="NCBI Taxonomy" id="2499157"/>
    <lineage>
        <taxon>Bacteria</taxon>
        <taxon>Bacillati</taxon>
        <taxon>Actinomycetota</taxon>
        <taxon>Actinomycetes</taxon>
        <taxon>Micrococcales</taxon>
        <taxon>Microbacteriaceae</taxon>
        <taxon>Luna cluster</taxon>
        <taxon>Luna-1 subcluster</taxon>
        <taxon>Aquiluna</taxon>
    </lineage>
</organism>
<dbReference type="InterPro" id="IPR001910">
    <property type="entry name" value="Inosine/uridine_hydrolase_dom"/>
</dbReference>
<dbReference type="Proteomes" id="UP000501003">
    <property type="component" value="Chromosome"/>
</dbReference>
<dbReference type="AlphaFoldDB" id="A0A7D4TUR6"/>
<name>A0A7D4TUR6_9MICO</name>
<evidence type="ECO:0000259" key="2">
    <source>
        <dbReference type="Pfam" id="PF01156"/>
    </source>
</evidence>
<dbReference type="SUPFAM" id="SSF53590">
    <property type="entry name" value="Nucleoside hydrolase"/>
    <property type="match status" value="1"/>
</dbReference>
<dbReference type="PANTHER" id="PTHR46190">
    <property type="entry name" value="SI:CH211-201H21.5-RELATED"/>
    <property type="match status" value="1"/>
</dbReference>
<dbReference type="InterPro" id="IPR036452">
    <property type="entry name" value="Ribo_hydro-like"/>
</dbReference>